<feature type="domain" description="Putative plant transposon protein" evidence="1">
    <location>
        <begin position="31"/>
        <end position="125"/>
    </location>
</feature>
<dbReference type="InParanoid" id="M1DGX5"/>
<keyword evidence="3" id="KW-1185">Reference proteome</keyword>
<name>M1DGX5_SOLTU</name>
<dbReference type="Gramene" id="PGSC0003DMT400088873">
    <property type="protein sequence ID" value="PGSC0003DMT400088873"/>
    <property type="gene ID" value="PGSC0003DMG400038444"/>
</dbReference>
<dbReference type="Pfam" id="PF20167">
    <property type="entry name" value="Transposase_32"/>
    <property type="match status" value="1"/>
</dbReference>
<protein>
    <recommendedName>
        <fullName evidence="1">Putative plant transposon protein domain-containing protein</fullName>
    </recommendedName>
</protein>
<reference evidence="2" key="2">
    <citation type="submission" date="2015-06" db="UniProtKB">
        <authorList>
            <consortium name="EnsemblPlants"/>
        </authorList>
    </citation>
    <scope>IDENTIFICATION</scope>
    <source>
        <strain evidence="2">DM1-3 516 R44</strain>
    </source>
</reference>
<evidence type="ECO:0000313" key="2">
    <source>
        <dbReference type="EnsemblPlants" id="PGSC0003DMT400088873"/>
    </source>
</evidence>
<evidence type="ECO:0000313" key="3">
    <source>
        <dbReference type="Proteomes" id="UP000011115"/>
    </source>
</evidence>
<organism evidence="2 3">
    <name type="scientific">Solanum tuberosum</name>
    <name type="common">Potato</name>
    <dbReference type="NCBI Taxonomy" id="4113"/>
    <lineage>
        <taxon>Eukaryota</taxon>
        <taxon>Viridiplantae</taxon>
        <taxon>Streptophyta</taxon>
        <taxon>Embryophyta</taxon>
        <taxon>Tracheophyta</taxon>
        <taxon>Spermatophyta</taxon>
        <taxon>Magnoliopsida</taxon>
        <taxon>eudicotyledons</taxon>
        <taxon>Gunneridae</taxon>
        <taxon>Pentapetalae</taxon>
        <taxon>asterids</taxon>
        <taxon>lamiids</taxon>
        <taxon>Solanales</taxon>
        <taxon>Solanaceae</taxon>
        <taxon>Solanoideae</taxon>
        <taxon>Solaneae</taxon>
        <taxon>Solanum</taxon>
    </lineage>
</organism>
<dbReference type="Proteomes" id="UP000011115">
    <property type="component" value="Unassembled WGS sequence"/>
</dbReference>
<dbReference type="PaxDb" id="4113-PGSC0003DMT400088873"/>
<proteinExistence type="predicted"/>
<reference evidence="3" key="1">
    <citation type="journal article" date="2011" name="Nature">
        <title>Genome sequence and analysis of the tuber crop potato.</title>
        <authorList>
            <consortium name="The Potato Genome Sequencing Consortium"/>
        </authorList>
    </citation>
    <scope>NUCLEOTIDE SEQUENCE [LARGE SCALE GENOMIC DNA]</scope>
    <source>
        <strain evidence="3">cv. DM1-3 516 R44</strain>
    </source>
</reference>
<dbReference type="EnsemblPlants" id="PGSC0003DMT400088873">
    <property type="protein sequence ID" value="PGSC0003DMT400088873"/>
    <property type="gene ID" value="PGSC0003DMG400038444"/>
</dbReference>
<evidence type="ECO:0000259" key="1">
    <source>
        <dbReference type="Pfam" id="PF20167"/>
    </source>
</evidence>
<sequence length="125" mass="14563">MAGLNEDNLPFVRFLDAASRERQHDNINIGFYYERGVDIPLNATTINEVLELPEVLNVEYEAKLREMDTLIEPARWDQVYWATVEGITSSDWSPDAKRWLHLETRRIRPSDNRTDVTFPRAMVVA</sequence>
<accession>M1DGX5</accession>
<dbReference type="InterPro" id="IPR046796">
    <property type="entry name" value="Transposase_32_dom"/>
</dbReference>
<dbReference type="HOGENOM" id="CLU_1996631_0_0_1"/>
<dbReference type="AlphaFoldDB" id="M1DGX5"/>